<sequence>MPGEMGFRNLLQSGVLDRQTPRGTRSGLIWTRPCSAASLGAVVAPFRATPCLRVQRPLLPGPSGESPFGLLIPRQPPSSSAYVSPLCRRSGCISKAREHLAPKRPRQPDQRACRGQVSMAHMNKQTSVKPSLYSY</sequence>
<evidence type="ECO:0000313" key="1">
    <source>
        <dbReference type="EMBL" id="KAF6397216.1"/>
    </source>
</evidence>
<comment type="caution">
    <text evidence="1">The sequence shown here is derived from an EMBL/GenBank/DDBJ whole genome shotgun (WGS) entry which is preliminary data.</text>
</comment>
<accession>A0A7J8BFJ1</accession>
<gene>
    <name evidence="1" type="ORF">HJG63_009858</name>
</gene>
<dbReference type="Proteomes" id="UP000593571">
    <property type="component" value="Unassembled WGS sequence"/>
</dbReference>
<protein>
    <submittedName>
        <fullName evidence="1">Uncharacterized protein</fullName>
    </submittedName>
</protein>
<name>A0A7J8BFJ1_ROUAE</name>
<organism evidence="1 2">
    <name type="scientific">Rousettus aegyptiacus</name>
    <name type="common">Egyptian fruit bat</name>
    <name type="synonym">Pteropus aegyptiacus</name>
    <dbReference type="NCBI Taxonomy" id="9407"/>
    <lineage>
        <taxon>Eukaryota</taxon>
        <taxon>Metazoa</taxon>
        <taxon>Chordata</taxon>
        <taxon>Craniata</taxon>
        <taxon>Vertebrata</taxon>
        <taxon>Euteleostomi</taxon>
        <taxon>Mammalia</taxon>
        <taxon>Eutheria</taxon>
        <taxon>Laurasiatheria</taxon>
        <taxon>Chiroptera</taxon>
        <taxon>Yinpterochiroptera</taxon>
        <taxon>Pteropodoidea</taxon>
        <taxon>Pteropodidae</taxon>
        <taxon>Rousettinae</taxon>
        <taxon>Rousettus</taxon>
    </lineage>
</organism>
<dbReference type="EMBL" id="JACASE010000017">
    <property type="protein sequence ID" value="KAF6397216.1"/>
    <property type="molecule type" value="Genomic_DNA"/>
</dbReference>
<proteinExistence type="predicted"/>
<keyword evidence="2" id="KW-1185">Reference proteome</keyword>
<reference evidence="1 2" key="1">
    <citation type="journal article" date="2020" name="Nature">
        <title>Six reference-quality genomes reveal evolution of bat adaptations.</title>
        <authorList>
            <person name="Jebb D."/>
            <person name="Huang Z."/>
            <person name="Pippel M."/>
            <person name="Hughes G.M."/>
            <person name="Lavrichenko K."/>
            <person name="Devanna P."/>
            <person name="Winkler S."/>
            <person name="Jermiin L.S."/>
            <person name="Skirmuntt E.C."/>
            <person name="Katzourakis A."/>
            <person name="Burkitt-Gray L."/>
            <person name="Ray D.A."/>
            <person name="Sullivan K.A.M."/>
            <person name="Roscito J.G."/>
            <person name="Kirilenko B.M."/>
            <person name="Davalos L.M."/>
            <person name="Corthals A.P."/>
            <person name="Power M.L."/>
            <person name="Jones G."/>
            <person name="Ransome R.D."/>
            <person name="Dechmann D.K.N."/>
            <person name="Locatelli A.G."/>
            <person name="Puechmaille S.J."/>
            <person name="Fedrigo O."/>
            <person name="Jarvis E.D."/>
            <person name="Hiller M."/>
            <person name="Vernes S.C."/>
            <person name="Myers E.W."/>
            <person name="Teeling E.C."/>
        </authorList>
    </citation>
    <scope>NUCLEOTIDE SEQUENCE [LARGE SCALE GENOMIC DNA]</scope>
    <source>
        <strain evidence="1">MRouAeg1</strain>
        <tissue evidence="1">Muscle</tissue>
    </source>
</reference>
<dbReference type="AlphaFoldDB" id="A0A7J8BFJ1"/>
<evidence type="ECO:0000313" key="2">
    <source>
        <dbReference type="Proteomes" id="UP000593571"/>
    </source>
</evidence>